<comment type="caution">
    <text evidence="1">The sequence shown here is derived from an EMBL/GenBank/DDBJ whole genome shotgun (WGS) entry which is preliminary data.</text>
</comment>
<keyword evidence="2" id="KW-1185">Reference proteome</keyword>
<organism evidence="1 2">
    <name type="scientific">Trichonephila inaurata madagascariensis</name>
    <dbReference type="NCBI Taxonomy" id="2747483"/>
    <lineage>
        <taxon>Eukaryota</taxon>
        <taxon>Metazoa</taxon>
        <taxon>Ecdysozoa</taxon>
        <taxon>Arthropoda</taxon>
        <taxon>Chelicerata</taxon>
        <taxon>Arachnida</taxon>
        <taxon>Araneae</taxon>
        <taxon>Araneomorphae</taxon>
        <taxon>Entelegynae</taxon>
        <taxon>Araneoidea</taxon>
        <taxon>Nephilidae</taxon>
        <taxon>Trichonephila</taxon>
        <taxon>Trichonephila inaurata</taxon>
    </lineage>
</organism>
<evidence type="ECO:0000313" key="1">
    <source>
        <dbReference type="EMBL" id="GFY49495.1"/>
    </source>
</evidence>
<reference evidence="1" key="1">
    <citation type="submission" date="2020-08" db="EMBL/GenBank/DDBJ databases">
        <title>Multicomponent nature underlies the extraordinary mechanical properties of spider dragline silk.</title>
        <authorList>
            <person name="Kono N."/>
            <person name="Nakamura H."/>
            <person name="Mori M."/>
            <person name="Yoshida Y."/>
            <person name="Ohtoshi R."/>
            <person name="Malay A.D."/>
            <person name="Moran D.A.P."/>
            <person name="Tomita M."/>
            <person name="Numata K."/>
            <person name="Arakawa K."/>
        </authorList>
    </citation>
    <scope>NUCLEOTIDE SEQUENCE</scope>
</reference>
<evidence type="ECO:0000313" key="2">
    <source>
        <dbReference type="Proteomes" id="UP000886998"/>
    </source>
</evidence>
<proteinExistence type="predicted"/>
<feature type="non-terminal residue" evidence="1">
    <location>
        <position position="1"/>
    </location>
</feature>
<gene>
    <name evidence="1" type="ORF">TNIN_349191</name>
</gene>
<accession>A0A8X6XB02</accession>
<dbReference type="EMBL" id="BMAV01007047">
    <property type="protein sequence ID" value="GFY49495.1"/>
    <property type="molecule type" value="Genomic_DNA"/>
</dbReference>
<dbReference type="Proteomes" id="UP000886998">
    <property type="component" value="Unassembled WGS sequence"/>
</dbReference>
<name>A0A8X6XB02_9ARAC</name>
<sequence>TVNPRLALVCPYNNGSQNGCQRKYERAYGCQFTPKKCGNRLFG</sequence>
<protein>
    <submittedName>
        <fullName evidence="1">Uncharacterized protein</fullName>
    </submittedName>
</protein>
<dbReference type="AlphaFoldDB" id="A0A8X6XB02"/>